<accession>A0A1E3JX23</accession>
<dbReference type="GeneID" id="30191277"/>
<evidence type="ECO:0000313" key="1">
    <source>
        <dbReference type="EMBL" id="ODO05371.1"/>
    </source>
</evidence>
<reference evidence="1 2" key="1">
    <citation type="submission" date="2016-06" db="EMBL/GenBank/DDBJ databases">
        <title>Evolution of pathogenesis and genome organization in the Tremellales.</title>
        <authorList>
            <person name="Cuomo C."/>
            <person name="Litvintseva A."/>
            <person name="Heitman J."/>
            <person name="Chen Y."/>
            <person name="Sun S."/>
            <person name="Springer D."/>
            <person name="Dromer F."/>
            <person name="Young S."/>
            <person name="Zeng Q."/>
            <person name="Chapman S."/>
            <person name="Gujja S."/>
            <person name="Saif S."/>
            <person name="Birren B."/>
        </authorList>
    </citation>
    <scope>NUCLEOTIDE SEQUENCE [LARGE SCALE GENOMIC DNA]</scope>
    <source>
        <strain evidence="1 2">CBS 7118</strain>
    </source>
</reference>
<comment type="caution">
    <text evidence="1">The sequence shown here is derived from an EMBL/GenBank/DDBJ whole genome shotgun (WGS) entry which is preliminary data.</text>
</comment>
<name>A0A1E3JX23_9TREE</name>
<keyword evidence="2" id="KW-1185">Reference proteome</keyword>
<dbReference type="AlphaFoldDB" id="A0A1E3JX23"/>
<dbReference type="RefSeq" id="XP_019034026.1">
    <property type="nucleotide sequence ID" value="XM_019174219.1"/>
</dbReference>
<gene>
    <name evidence="1" type="ORF">L198_02064</name>
</gene>
<dbReference type="Proteomes" id="UP000094819">
    <property type="component" value="Unassembled WGS sequence"/>
</dbReference>
<protein>
    <submittedName>
        <fullName evidence="1">Uncharacterized protein</fullName>
    </submittedName>
</protein>
<evidence type="ECO:0000313" key="2">
    <source>
        <dbReference type="Proteomes" id="UP000094819"/>
    </source>
</evidence>
<proteinExistence type="predicted"/>
<sequence>MSLRQWVQGTVMDVAGIEIERGVQVHASGYLFVAVLSVPPSSFGELGRLPGKADSLELSLSAVCWTAAVRRDGPWAHMLTIFFKLHRSSSVPRHAGSAGIGYLGYLLPPVTFCHL</sequence>
<organism evidence="1 2">
    <name type="scientific">Cryptococcus wingfieldii CBS 7118</name>
    <dbReference type="NCBI Taxonomy" id="1295528"/>
    <lineage>
        <taxon>Eukaryota</taxon>
        <taxon>Fungi</taxon>
        <taxon>Dikarya</taxon>
        <taxon>Basidiomycota</taxon>
        <taxon>Agaricomycotina</taxon>
        <taxon>Tremellomycetes</taxon>
        <taxon>Tremellales</taxon>
        <taxon>Cryptococcaceae</taxon>
        <taxon>Cryptococcus</taxon>
    </lineage>
</organism>
<dbReference type="EMBL" id="AWGH01000004">
    <property type="protein sequence ID" value="ODO05371.1"/>
    <property type="molecule type" value="Genomic_DNA"/>
</dbReference>